<dbReference type="CDD" id="cd06174">
    <property type="entry name" value="MFS"/>
    <property type="match status" value="1"/>
</dbReference>
<feature type="transmembrane region" description="Helical" evidence="4">
    <location>
        <begin position="170"/>
        <end position="194"/>
    </location>
</feature>
<keyword evidence="1 4" id="KW-0812">Transmembrane</keyword>
<comment type="caution">
    <text evidence="6">The sequence shown here is derived from an EMBL/GenBank/DDBJ whole genome shotgun (WGS) entry which is preliminary data.</text>
</comment>
<dbReference type="Gene3D" id="1.20.1250.20">
    <property type="entry name" value="MFS general substrate transporter like domains"/>
    <property type="match status" value="1"/>
</dbReference>
<dbReference type="PANTHER" id="PTHR43596:SF1">
    <property type="entry name" value="ADP,ATP CARRIER PROTEIN"/>
    <property type="match status" value="1"/>
</dbReference>
<evidence type="ECO:0000313" key="6">
    <source>
        <dbReference type="EMBL" id="ROL70806.1"/>
    </source>
</evidence>
<dbReference type="PROSITE" id="PS50850">
    <property type="entry name" value="MFS"/>
    <property type="match status" value="1"/>
</dbReference>
<feature type="transmembrane region" description="Helical" evidence="4">
    <location>
        <begin position="392"/>
        <end position="411"/>
    </location>
</feature>
<dbReference type="PANTHER" id="PTHR43596">
    <property type="entry name" value="ADP,ATP CARRIER PROTEIN"/>
    <property type="match status" value="1"/>
</dbReference>
<dbReference type="GO" id="GO:0022857">
    <property type="term" value="F:transmembrane transporter activity"/>
    <property type="evidence" value="ECO:0007669"/>
    <property type="project" value="InterPro"/>
</dbReference>
<evidence type="ECO:0000313" key="7">
    <source>
        <dbReference type="Proteomes" id="UP000285286"/>
    </source>
</evidence>
<dbReference type="InterPro" id="IPR036259">
    <property type="entry name" value="MFS_trans_sf"/>
</dbReference>
<keyword evidence="7" id="KW-1185">Reference proteome</keyword>
<feature type="transmembrane region" description="Helical" evidence="4">
    <location>
        <begin position="231"/>
        <end position="251"/>
    </location>
</feature>
<keyword evidence="3 4" id="KW-0472">Membrane</keyword>
<gene>
    <name evidence="6" type="ORF">BHU25_17275</name>
</gene>
<sequence length="425" mass="46454">MKRLGTRVFNVRPGEAPAVVAGLALFFLLFAGYFMLRPVRETMGVAGGVDNLQWLFTGTFVVTLIALPLFGWLASKVQRRRILPWTYAFMASNLLLFAALFAVQPDNLWGARAFYIWLSMFNLLTISLAWSVLADLFSSEQAKRLFGLLAAGASCGGLLGPLLGTLLVGLIGHAGLVVLATVCLLASVVAAMYLQHWRDLYPLPAQTEHPRSQPLGGNPFAGASEVLRSPYLLGIALFVVLLASVSTFLYFEQARLVAEHFTSRTEQTQVFGLIDSAVQALAILTQLFVTGHIARKLGVGVLLVAVPLVMVLGFIWLALAPLFAVFVLVMVVRRVGEYALVRPGREMLYTVVEPGHKYKAKNFTDTVVYRGADAVSGWLKRGLDVMGDHPQLAMLIGAAIALGWAGSGWWLGRQQRRREDRPGQV</sequence>
<dbReference type="InterPro" id="IPR020846">
    <property type="entry name" value="MFS_dom"/>
</dbReference>
<feature type="transmembrane region" description="Helical" evidence="4">
    <location>
        <begin position="114"/>
        <end position="133"/>
    </location>
</feature>
<feature type="transmembrane region" description="Helical" evidence="4">
    <location>
        <begin position="16"/>
        <end position="34"/>
    </location>
</feature>
<keyword evidence="2 4" id="KW-1133">Transmembrane helix</keyword>
<dbReference type="STRING" id="1292031.GCA_000425805_02326"/>
<feature type="transmembrane region" description="Helical" evidence="4">
    <location>
        <begin position="271"/>
        <end position="289"/>
    </location>
</feature>
<evidence type="ECO:0000256" key="3">
    <source>
        <dbReference type="ARBA" id="ARBA00023136"/>
    </source>
</evidence>
<dbReference type="AlphaFoldDB" id="A0A423DGT9"/>
<evidence type="ECO:0000256" key="2">
    <source>
        <dbReference type="ARBA" id="ARBA00022989"/>
    </source>
</evidence>
<dbReference type="SUPFAM" id="SSF103473">
    <property type="entry name" value="MFS general substrate transporter"/>
    <property type="match status" value="1"/>
</dbReference>
<protein>
    <submittedName>
        <fullName evidence="6">MFS transporter</fullName>
    </submittedName>
</protein>
<evidence type="ECO:0000259" key="5">
    <source>
        <dbReference type="PROSITE" id="PS50850"/>
    </source>
</evidence>
<evidence type="ECO:0000256" key="1">
    <source>
        <dbReference type="ARBA" id="ARBA00022692"/>
    </source>
</evidence>
<reference evidence="6 7" key="1">
    <citation type="submission" date="2016-10" db="EMBL/GenBank/DDBJ databases">
        <title>Comparative genome analysis of multiple Pseudomonas spp. focuses on biocontrol and plant growth promoting traits.</title>
        <authorList>
            <person name="Tao X.-Y."/>
            <person name="Taylor C.G."/>
        </authorList>
    </citation>
    <scope>NUCLEOTIDE SEQUENCE [LARGE SCALE GENOMIC DNA]</scope>
    <source>
        <strain evidence="6 7">15D11</strain>
    </source>
</reference>
<feature type="transmembrane region" description="Helical" evidence="4">
    <location>
        <begin position="301"/>
        <end position="332"/>
    </location>
</feature>
<feature type="transmembrane region" description="Helical" evidence="4">
    <location>
        <begin position="82"/>
        <end position="102"/>
    </location>
</feature>
<evidence type="ECO:0000256" key="4">
    <source>
        <dbReference type="SAM" id="Phobius"/>
    </source>
</evidence>
<dbReference type="EMBL" id="MOAM01000024">
    <property type="protein sequence ID" value="ROL70806.1"/>
    <property type="molecule type" value="Genomic_DNA"/>
</dbReference>
<feature type="transmembrane region" description="Helical" evidence="4">
    <location>
        <begin position="145"/>
        <end position="164"/>
    </location>
</feature>
<name>A0A423DGT9_9PSED</name>
<accession>A0A423DGT9</accession>
<proteinExistence type="predicted"/>
<dbReference type="Proteomes" id="UP000285286">
    <property type="component" value="Unassembled WGS sequence"/>
</dbReference>
<feature type="transmembrane region" description="Helical" evidence="4">
    <location>
        <begin position="54"/>
        <end position="75"/>
    </location>
</feature>
<dbReference type="InterPro" id="IPR011701">
    <property type="entry name" value="MFS"/>
</dbReference>
<dbReference type="Pfam" id="PF07690">
    <property type="entry name" value="MFS_1"/>
    <property type="match status" value="1"/>
</dbReference>
<dbReference type="RefSeq" id="WP_123566814.1">
    <property type="nucleotide sequence ID" value="NZ_MOAM01000024.1"/>
</dbReference>
<feature type="domain" description="Major facilitator superfamily (MFS) profile" evidence="5">
    <location>
        <begin position="1"/>
        <end position="198"/>
    </location>
</feature>
<organism evidence="6 7">
    <name type="scientific">Pseudomonas vranovensis</name>
    <dbReference type="NCBI Taxonomy" id="321661"/>
    <lineage>
        <taxon>Bacteria</taxon>
        <taxon>Pseudomonadati</taxon>
        <taxon>Pseudomonadota</taxon>
        <taxon>Gammaproteobacteria</taxon>
        <taxon>Pseudomonadales</taxon>
        <taxon>Pseudomonadaceae</taxon>
        <taxon>Pseudomonas</taxon>
    </lineage>
</organism>